<reference evidence="1 2" key="1">
    <citation type="journal article" date="2016" name="Nat. Commun.">
        <title>Thousands of microbial genomes shed light on interconnected biogeochemical processes in an aquifer system.</title>
        <authorList>
            <person name="Anantharaman K."/>
            <person name="Brown C.T."/>
            <person name="Hug L.A."/>
            <person name="Sharon I."/>
            <person name="Castelle C.J."/>
            <person name="Probst A.J."/>
            <person name="Thomas B.C."/>
            <person name="Singh A."/>
            <person name="Wilkins M.J."/>
            <person name="Karaoz U."/>
            <person name="Brodie E.L."/>
            <person name="Williams K.H."/>
            <person name="Hubbard S.S."/>
            <person name="Banfield J.F."/>
        </authorList>
    </citation>
    <scope>NUCLEOTIDE SEQUENCE [LARGE SCALE GENOMIC DNA]</scope>
</reference>
<comment type="caution">
    <text evidence="1">The sequence shown here is derived from an EMBL/GenBank/DDBJ whole genome shotgun (WGS) entry which is preliminary data.</text>
</comment>
<dbReference type="STRING" id="1802391.A3D72_04095"/>
<gene>
    <name evidence="1" type="ORF">A3D72_04095</name>
</gene>
<dbReference type="AlphaFoldDB" id="A0A1F7U7S8"/>
<protein>
    <submittedName>
        <fullName evidence="1">Uncharacterized protein</fullName>
    </submittedName>
</protein>
<sequence>MSLFLTVLPGLTSAQEREESLQPSFDIEANTVRGRLNKTPISRFEIRPRARLLHSGFLEFFIATPVGSTNFRYRKEAMLYTVSSELTTFADISLGGGARLTFRSARPWILRAGLGAEVLVFDGNPEPSRVRFSYGDFEFSGLGRFRNHVSLDLHWTRVAGWFDAGRRFRWFEPSLGFGLEAILFSLRLHPDKYLRPMMSLATVGEDDLRTDRHGIAFFTRAAARIHCSRALAVDIGGSAALPINAVLFTAFLGVAYAP</sequence>
<evidence type="ECO:0000313" key="1">
    <source>
        <dbReference type="EMBL" id="OGL74313.1"/>
    </source>
</evidence>
<dbReference type="Proteomes" id="UP000176303">
    <property type="component" value="Unassembled WGS sequence"/>
</dbReference>
<proteinExistence type="predicted"/>
<dbReference type="EMBL" id="MGDZ01000002">
    <property type="protein sequence ID" value="OGL74313.1"/>
    <property type="molecule type" value="Genomic_DNA"/>
</dbReference>
<accession>A0A1F7U7S8</accession>
<name>A0A1F7U7S8_9BACT</name>
<organism evidence="1 2">
    <name type="scientific">Candidatus Uhrbacteria bacterium RIFCSPHIGHO2_02_FULL_57_19</name>
    <dbReference type="NCBI Taxonomy" id="1802391"/>
    <lineage>
        <taxon>Bacteria</taxon>
        <taxon>Candidatus Uhriibacteriota</taxon>
    </lineage>
</organism>
<evidence type="ECO:0000313" key="2">
    <source>
        <dbReference type="Proteomes" id="UP000176303"/>
    </source>
</evidence>